<proteinExistence type="predicted"/>
<evidence type="ECO:0000313" key="2">
    <source>
        <dbReference type="EMBL" id="KAF0689843.1"/>
    </source>
</evidence>
<feature type="compositionally biased region" description="Low complexity" evidence="1">
    <location>
        <begin position="63"/>
        <end position="80"/>
    </location>
</feature>
<accession>A0A485LEY5</accession>
<feature type="region of interest" description="Disordered" evidence="1">
    <location>
        <begin position="1"/>
        <end position="103"/>
    </location>
</feature>
<feature type="compositionally biased region" description="Low complexity" evidence="1">
    <location>
        <begin position="22"/>
        <end position="40"/>
    </location>
</feature>
<dbReference type="AlphaFoldDB" id="A0A485LEY5"/>
<evidence type="ECO:0000256" key="1">
    <source>
        <dbReference type="SAM" id="MobiDB-lite"/>
    </source>
</evidence>
<evidence type="ECO:0000313" key="4">
    <source>
        <dbReference type="Proteomes" id="UP000332933"/>
    </source>
</evidence>
<keyword evidence="4" id="KW-1185">Reference proteome</keyword>
<dbReference type="OrthoDB" id="79560at2759"/>
<sequence length="366" mass="40143">MGCVASHKVNMPPEDVVGPVQASSTASRRRSSAAGNTTTARSERSFKSGGRRGSADSSKTHDQVSSLSSRSQRSQTSNRSKGSVRESSTGSSRALNFSAMLEPDPGTSHTLADGAFRDKGVHWIIDQVARKTTAALDVHAAYVGDDTQGDLKLFDGGDVVDAVRCRVAPVPFDVFTQSMWETLTVSVSTTAWHMQALEMVDDVTRYTQVTFPNVIEPGTPLVLNVLLKKTVSPDRVVVALRNIAEDNLFPLPKQTITFSVSGWVVMDREVLNSRRSFVRERETRHATRVRSLFRCRAVKDKVVADADDDDGPKDDAPWDAARAAMSEWIMDAAIHMFHVIEADNIARIERAVAAHELQHAKEANNR</sequence>
<dbReference type="Proteomes" id="UP000332933">
    <property type="component" value="Unassembled WGS sequence"/>
</dbReference>
<name>A0A485LEY5_9STRA</name>
<reference evidence="3 4" key="1">
    <citation type="submission" date="2019-03" db="EMBL/GenBank/DDBJ databases">
        <authorList>
            <person name="Gaulin E."/>
            <person name="Dumas B."/>
        </authorList>
    </citation>
    <scope>NUCLEOTIDE SEQUENCE [LARGE SCALE GENOMIC DNA]</scope>
    <source>
        <strain evidence="3">CBS 568.67</strain>
    </source>
</reference>
<reference evidence="2" key="2">
    <citation type="submission" date="2019-06" db="EMBL/GenBank/DDBJ databases">
        <title>Genomics analysis of Aphanomyces spp. identifies a new class of oomycete effector associated with host adaptation.</title>
        <authorList>
            <person name="Gaulin E."/>
        </authorList>
    </citation>
    <scope>NUCLEOTIDE SEQUENCE</scope>
    <source>
        <strain evidence="2">CBS 578.67</strain>
    </source>
</reference>
<evidence type="ECO:0000313" key="3">
    <source>
        <dbReference type="EMBL" id="VFT95489.1"/>
    </source>
</evidence>
<dbReference type="EMBL" id="VJMH01006409">
    <property type="protein sequence ID" value="KAF0689843.1"/>
    <property type="molecule type" value="Genomic_DNA"/>
</dbReference>
<protein>
    <submittedName>
        <fullName evidence="3">Aste57867_18755 protein</fullName>
    </submittedName>
</protein>
<organism evidence="3 4">
    <name type="scientific">Aphanomyces stellatus</name>
    <dbReference type="NCBI Taxonomy" id="120398"/>
    <lineage>
        <taxon>Eukaryota</taxon>
        <taxon>Sar</taxon>
        <taxon>Stramenopiles</taxon>
        <taxon>Oomycota</taxon>
        <taxon>Saprolegniomycetes</taxon>
        <taxon>Saprolegniales</taxon>
        <taxon>Verrucalvaceae</taxon>
        <taxon>Aphanomyces</taxon>
    </lineage>
</organism>
<dbReference type="EMBL" id="CAADRA010006430">
    <property type="protein sequence ID" value="VFT95489.1"/>
    <property type="molecule type" value="Genomic_DNA"/>
</dbReference>
<gene>
    <name evidence="3" type="primary">Aste57867_18755</name>
    <name evidence="2" type="ORF">As57867_018691</name>
    <name evidence="3" type="ORF">ASTE57867_18755</name>
</gene>
<feature type="compositionally biased region" description="Polar residues" evidence="1">
    <location>
        <begin position="85"/>
        <end position="95"/>
    </location>
</feature>